<dbReference type="InterPro" id="IPR036291">
    <property type="entry name" value="NAD(P)-bd_dom_sf"/>
</dbReference>
<dbReference type="Proteomes" id="UP000186524">
    <property type="component" value="Unassembled WGS sequence"/>
</dbReference>
<dbReference type="AlphaFoldDB" id="A0A1Q5P4M3"/>
<keyword evidence="4" id="KW-1185">Reference proteome</keyword>
<evidence type="ECO:0000259" key="1">
    <source>
        <dbReference type="Pfam" id="PF01262"/>
    </source>
</evidence>
<proteinExistence type="predicted"/>
<reference evidence="3 4" key="1">
    <citation type="submission" date="2016-12" db="EMBL/GenBank/DDBJ databases">
        <title>Domibacillus sp. SAOS 44 whole genome sequencing.</title>
        <authorList>
            <person name="Verma A."/>
            <person name="Krishnamurthi S."/>
        </authorList>
    </citation>
    <scope>NUCLEOTIDE SEQUENCE [LARGE SCALE GENOMIC DNA]</scope>
    <source>
        <strain evidence="3 4">SAOS 44</strain>
    </source>
</reference>
<evidence type="ECO:0000259" key="2">
    <source>
        <dbReference type="Pfam" id="PF16924"/>
    </source>
</evidence>
<accession>A0A1Q5P4M3</accession>
<dbReference type="NCBIfam" id="NF006162">
    <property type="entry name" value="PRK08306.1"/>
    <property type="match status" value="1"/>
</dbReference>
<evidence type="ECO:0000313" key="3">
    <source>
        <dbReference type="EMBL" id="OKL37091.1"/>
    </source>
</evidence>
<dbReference type="InterPro" id="IPR007698">
    <property type="entry name" value="AlaDH/PNT_NAD(H)-bd"/>
</dbReference>
<dbReference type="Pfam" id="PF16924">
    <property type="entry name" value="DpaA_N"/>
    <property type="match status" value="1"/>
</dbReference>
<evidence type="ECO:0000313" key="4">
    <source>
        <dbReference type="Proteomes" id="UP000186524"/>
    </source>
</evidence>
<comment type="caution">
    <text evidence="3">The sequence shown here is derived from an EMBL/GenBank/DDBJ whole genome shotgun (WGS) entry which is preliminary data.</text>
</comment>
<feature type="domain" description="Dipicolinate synthase subunit A N-terminal" evidence="2">
    <location>
        <begin position="6"/>
        <end position="113"/>
    </location>
</feature>
<dbReference type="EMBL" id="MRWQ01000005">
    <property type="protein sequence ID" value="OKL37091.1"/>
    <property type="molecule type" value="Genomic_DNA"/>
</dbReference>
<dbReference type="SUPFAM" id="SSF51735">
    <property type="entry name" value="NAD(P)-binding Rossmann-fold domains"/>
    <property type="match status" value="1"/>
</dbReference>
<evidence type="ECO:0008006" key="5">
    <source>
        <dbReference type="Google" id="ProtNLM"/>
    </source>
</evidence>
<name>A0A1Q5P4M3_9BACI</name>
<protein>
    <recommendedName>
        <fullName evidence="5">Dipicolinic acid synthetase subunit A</fullName>
    </recommendedName>
</protein>
<dbReference type="Pfam" id="PF01262">
    <property type="entry name" value="AlaDh_PNT_C"/>
    <property type="match status" value="1"/>
</dbReference>
<dbReference type="InterPro" id="IPR031629">
    <property type="entry name" value="DpaA_N"/>
</dbReference>
<gene>
    <name evidence="3" type="ORF">BLL40_05775</name>
</gene>
<dbReference type="Gene3D" id="3.40.50.720">
    <property type="entry name" value="NAD(P)-binding Rossmann-like Domain"/>
    <property type="match status" value="1"/>
</dbReference>
<sequence length="292" mass="31776">MKMNAVLFGGDARQLEISRILVQHGYDVCMIGFEQIEIIDDNVKKIKTDDLHDLPIDLFVLPVSGVKKNGEVDASFANEPLFFTKEIADKIPESCAVMSGIKTAALKQMIQREVTFLFEREDAAIHNSIPTAEGTLMIAMQQTPFTIHQSKVVVVGFGRVGMTTARLFHQVGAIVSTAVRETGKFARASEMGLDPFYMEELHTQAGQADIVINTVPALLLTDEVIRQMKKTAIIIDLASMPGGTDFKAAEAAGIQAIHALGLPGKTAPETAGKILGQVIVNAAREWKMERGL</sequence>
<feature type="domain" description="Alanine dehydrogenase/pyridine nucleotide transhydrogenase NAD(H)-binding" evidence="1">
    <location>
        <begin position="135"/>
        <end position="284"/>
    </location>
</feature>
<organism evidence="3 4">
    <name type="scientific">Domibacillus mangrovi</name>
    <dbReference type="NCBI Taxonomy" id="1714354"/>
    <lineage>
        <taxon>Bacteria</taxon>
        <taxon>Bacillati</taxon>
        <taxon>Bacillota</taxon>
        <taxon>Bacilli</taxon>
        <taxon>Bacillales</taxon>
        <taxon>Bacillaceae</taxon>
        <taxon>Domibacillus</taxon>
    </lineage>
</organism>
<dbReference type="STRING" id="1714354.BLL40_05775"/>